<feature type="transmembrane region" description="Helical" evidence="2">
    <location>
        <begin position="12"/>
        <end position="32"/>
    </location>
</feature>
<proteinExistence type="predicted"/>
<sequence length="70" mass="7797">MFQSIMCQRHDVPTLASPTSLIVITTMILVQMTPVSVVMSSDGNYWGLKFEPSRGAGSPDHSENRCRNRN</sequence>
<organism evidence="3 4">
    <name type="scientific">Grifola frondosa</name>
    <name type="common">Maitake</name>
    <name type="synonym">Polyporus frondosus</name>
    <dbReference type="NCBI Taxonomy" id="5627"/>
    <lineage>
        <taxon>Eukaryota</taxon>
        <taxon>Fungi</taxon>
        <taxon>Dikarya</taxon>
        <taxon>Basidiomycota</taxon>
        <taxon>Agaricomycotina</taxon>
        <taxon>Agaricomycetes</taxon>
        <taxon>Polyporales</taxon>
        <taxon>Grifolaceae</taxon>
        <taxon>Grifola</taxon>
    </lineage>
</organism>
<evidence type="ECO:0000256" key="1">
    <source>
        <dbReference type="SAM" id="MobiDB-lite"/>
    </source>
</evidence>
<keyword evidence="4" id="KW-1185">Reference proteome</keyword>
<dbReference type="EMBL" id="LUGG01000023">
    <property type="protein sequence ID" value="OBZ67815.1"/>
    <property type="molecule type" value="Genomic_DNA"/>
</dbReference>
<comment type="caution">
    <text evidence="3">The sequence shown here is derived from an EMBL/GenBank/DDBJ whole genome shotgun (WGS) entry which is preliminary data.</text>
</comment>
<keyword evidence="2" id="KW-0812">Transmembrane</keyword>
<dbReference type="Proteomes" id="UP000092993">
    <property type="component" value="Unassembled WGS sequence"/>
</dbReference>
<evidence type="ECO:0000313" key="4">
    <source>
        <dbReference type="Proteomes" id="UP000092993"/>
    </source>
</evidence>
<gene>
    <name evidence="3" type="ORF">A0H81_12414</name>
</gene>
<feature type="region of interest" description="Disordered" evidence="1">
    <location>
        <begin position="50"/>
        <end position="70"/>
    </location>
</feature>
<feature type="compositionally biased region" description="Basic and acidic residues" evidence="1">
    <location>
        <begin position="60"/>
        <end position="70"/>
    </location>
</feature>
<name>A0A1C7LSI4_GRIFR</name>
<protein>
    <submittedName>
        <fullName evidence="3">Uncharacterized protein</fullName>
    </submittedName>
</protein>
<keyword evidence="2" id="KW-1133">Transmembrane helix</keyword>
<evidence type="ECO:0000313" key="3">
    <source>
        <dbReference type="EMBL" id="OBZ67815.1"/>
    </source>
</evidence>
<dbReference type="AlphaFoldDB" id="A0A1C7LSI4"/>
<accession>A0A1C7LSI4</accession>
<reference evidence="3 4" key="1">
    <citation type="submission" date="2016-03" db="EMBL/GenBank/DDBJ databases">
        <title>Whole genome sequencing of Grifola frondosa 9006-11.</title>
        <authorList>
            <person name="Min B."/>
            <person name="Park H."/>
            <person name="Kim J.-G."/>
            <person name="Cho H."/>
            <person name="Oh Y.-L."/>
            <person name="Kong W.-S."/>
            <person name="Choi I.-G."/>
        </authorList>
    </citation>
    <scope>NUCLEOTIDE SEQUENCE [LARGE SCALE GENOMIC DNA]</scope>
    <source>
        <strain evidence="3 4">9006-11</strain>
    </source>
</reference>
<keyword evidence="2" id="KW-0472">Membrane</keyword>
<evidence type="ECO:0000256" key="2">
    <source>
        <dbReference type="SAM" id="Phobius"/>
    </source>
</evidence>